<reference evidence="5" key="1">
    <citation type="submission" date="2023-07" db="EMBL/GenBank/DDBJ databases">
        <title>draft genome sequence of fig (Ficus carica).</title>
        <authorList>
            <person name="Takahashi T."/>
            <person name="Nishimura K."/>
        </authorList>
    </citation>
    <scope>NUCLEOTIDE SEQUENCE</scope>
</reference>
<dbReference type="Pfam" id="PF13499">
    <property type="entry name" value="EF-hand_7"/>
    <property type="match status" value="2"/>
</dbReference>
<keyword evidence="6" id="KW-1185">Reference proteome</keyword>
<dbReference type="GO" id="GO:0005509">
    <property type="term" value="F:calcium ion binding"/>
    <property type="evidence" value="ECO:0007669"/>
    <property type="project" value="InterPro"/>
</dbReference>
<organism evidence="5 6">
    <name type="scientific">Ficus carica</name>
    <name type="common">Common fig</name>
    <dbReference type="NCBI Taxonomy" id="3494"/>
    <lineage>
        <taxon>Eukaryota</taxon>
        <taxon>Viridiplantae</taxon>
        <taxon>Streptophyta</taxon>
        <taxon>Embryophyta</taxon>
        <taxon>Tracheophyta</taxon>
        <taxon>Spermatophyta</taxon>
        <taxon>Magnoliopsida</taxon>
        <taxon>eudicotyledons</taxon>
        <taxon>Gunneridae</taxon>
        <taxon>Pentapetalae</taxon>
        <taxon>rosids</taxon>
        <taxon>fabids</taxon>
        <taxon>Rosales</taxon>
        <taxon>Moraceae</taxon>
        <taxon>Ficeae</taxon>
        <taxon>Ficus</taxon>
    </lineage>
</organism>
<dbReference type="FunFam" id="1.10.238.10:FF:000235">
    <property type="entry name" value="Probable calcium-binding protein CML15"/>
    <property type="match status" value="1"/>
</dbReference>
<dbReference type="EMBL" id="BTGU01000018">
    <property type="protein sequence ID" value="GMN44172.1"/>
    <property type="molecule type" value="Genomic_DNA"/>
</dbReference>
<name>A0AA88D775_FICCA</name>
<dbReference type="PROSITE" id="PS00018">
    <property type="entry name" value="EF_HAND_1"/>
    <property type="match status" value="4"/>
</dbReference>
<dbReference type="SUPFAM" id="SSF47473">
    <property type="entry name" value="EF-hand"/>
    <property type="match status" value="1"/>
</dbReference>
<dbReference type="InterPro" id="IPR018247">
    <property type="entry name" value="EF_Hand_1_Ca_BS"/>
</dbReference>
<proteinExistence type="predicted"/>
<evidence type="ECO:0000256" key="2">
    <source>
        <dbReference type="ARBA" id="ARBA00022737"/>
    </source>
</evidence>
<dbReference type="SMART" id="SM00054">
    <property type="entry name" value="EFh"/>
    <property type="match status" value="4"/>
</dbReference>
<dbReference type="InterPro" id="IPR011992">
    <property type="entry name" value="EF-hand-dom_pair"/>
</dbReference>
<keyword evidence="2" id="KW-0677">Repeat</keyword>
<evidence type="ECO:0000313" key="6">
    <source>
        <dbReference type="Proteomes" id="UP001187192"/>
    </source>
</evidence>
<dbReference type="FunFam" id="1.10.238.10:FF:000181">
    <property type="entry name" value="CALML5 isoform 1"/>
    <property type="match status" value="1"/>
</dbReference>
<feature type="domain" description="EF-hand" evidence="4">
    <location>
        <begin position="125"/>
        <end position="160"/>
    </location>
</feature>
<dbReference type="PANTHER" id="PTHR23048">
    <property type="entry name" value="MYOSIN LIGHT CHAIN 1, 3"/>
    <property type="match status" value="1"/>
</dbReference>
<dbReference type="GO" id="GO:0016460">
    <property type="term" value="C:myosin II complex"/>
    <property type="evidence" value="ECO:0007669"/>
    <property type="project" value="TreeGrafter"/>
</dbReference>
<evidence type="ECO:0000256" key="3">
    <source>
        <dbReference type="ARBA" id="ARBA00022837"/>
    </source>
</evidence>
<evidence type="ECO:0000259" key="4">
    <source>
        <dbReference type="PROSITE" id="PS50222"/>
    </source>
</evidence>
<dbReference type="CDD" id="cd00051">
    <property type="entry name" value="EFh"/>
    <property type="match status" value="2"/>
</dbReference>
<feature type="domain" description="EF-hand" evidence="4">
    <location>
        <begin position="13"/>
        <end position="48"/>
    </location>
</feature>
<sequence length="164" mass="18044">MSRRRGSGKLDDKQIAELREIFRSFDGNGDGSLTAEELGSMLRSLGLSPSPEQVEALIRQADGNGNGLVEFSEFVGLVEPELLQARCPYKEDQLRMMFCMFDRNGDGFVTAAELAHSMANLGHPLTPEELSGMIKEADSDGDGRINFHEFARAIASAAFDNSWR</sequence>
<gene>
    <name evidence="5" type="ORF">TIFTF001_013373</name>
</gene>
<feature type="domain" description="EF-hand" evidence="4">
    <location>
        <begin position="89"/>
        <end position="124"/>
    </location>
</feature>
<protein>
    <recommendedName>
        <fullName evidence="4">EF-hand domain-containing protein</fullName>
    </recommendedName>
</protein>
<accession>A0AA88D775</accession>
<feature type="domain" description="EF-hand" evidence="4">
    <location>
        <begin position="49"/>
        <end position="84"/>
    </location>
</feature>
<keyword evidence="3" id="KW-0106">Calcium</keyword>
<dbReference type="PROSITE" id="PS50222">
    <property type="entry name" value="EF_HAND_2"/>
    <property type="match status" value="4"/>
</dbReference>
<keyword evidence="1" id="KW-0479">Metal-binding</keyword>
<dbReference type="InterPro" id="IPR002048">
    <property type="entry name" value="EF_hand_dom"/>
</dbReference>
<evidence type="ECO:0000313" key="5">
    <source>
        <dbReference type="EMBL" id="GMN44172.1"/>
    </source>
</evidence>
<evidence type="ECO:0000256" key="1">
    <source>
        <dbReference type="ARBA" id="ARBA00022723"/>
    </source>
</evidence>
<dbReference type="InterPro" id="IPR050230">
    <property type="entry name" value="CALM/Myosin/TropC-like"/>
</dbReference>
<dbReference type="AlphaFoldDB" id="A0AA88D775"/>
<comment type="caution">
    <text evidence="5">The sequence shown here is derived from an EMBL/GenBank/DDBJ whole genome shotgun (WGS) entry which is preliminary data.</text>
</comment>
<dbReference type="Proteomes" id="UP001187192">
    <property type="component" value="Unassembled WGS sequence"/>
</dbReference>
<dbReference type="Gene3D" id="1.10.238.10">
    <property type="entry name" value="EF-hand"/>
    <property type="match status" value="2"/>
</dbReference>
<dbReference type="PANTHER" id="PTHR23048:SF52">
    <property type="entry name" value="CALCIUM-BINDING PROTEIN CML18-RELATED"/>
    <property type="match status" value="1"/>
</dbReference>